<dbReference type="EMBL" id="BAAAQM010000008">
    <property type="protein sequence ID" value="GAA1963007.1"/>
    <property type="molecule type" value="Genomic_DNA"/>
</dbReference>
<reference evidence="5" key="1">
    <citation type="journal article" date="2019" name="Int. J. Syst. Evol. Microbiol.">
        <title>The Global Catalogue of Microorganisms (GCM) 10K type strain sequencing project: providing services to taxonomists for standard genome sequencing and annotation.</title>
        <authorList>
            <consortium name="The Broad Institute Genomics Platform"/>
            <consortium name="The Broad Institute Genome Sequencing Center for Infectious Disease"/>
            <person name="Wu L."/>
            <person name="Ma J."/>
        </authorList>
    </citation>
    <scope>NUCLEOTIDE SEQUENCE [LARGE SCALE GENOMIC DNA]</scope>
    <source>
        <strain evidence="5">JCM 16013</strain>
    </source>
</reference>
<evidence type="ECO:0000259" key="2">
    <source>
        <dbReference type="Pfam" id="PF10081"/>
    </source>
</evidence>
<gene>
    <name evidence="4" type="ORF">GCM10009838_20020</name>
</gene>
<feature type="transmembrane region" description="Helical" evidence="1">
    <location>
        <begin position="76"/>
        <end position="96"/>
    </location>
</feature>
<keyword evidence="1" id="KW-0472">Membrane</keyword>
<keyword evidence="5" id="KW-1185">Reference proteome</keyword>
<feature type="domain" description="Alpha/beta-hydrolase N-terminal" evidence="3">
    <location>
        <begin position="66"/>
        <end position="275"/>
    </location>
</feature>
<dbReference type="Pfam" id="PF10081">
    <property type="entry name" value="Abhydrolase_9"/>
    <property type="match status" value="1"/>
</dbReference>
<feature type="transmembrane region" description="Helical" evidence="1">
    <location>
        <begin position="186"/>
        <end position="211"/>
    </location>
</feature>
<feature type="transmembrane region" description="Helical" evidence="1">
    <location>
        <begin position="52"/>
        <end position="70"/>
    </location>
</feature>
<proteinExistence type="predicted"/>
<dbReference type="Pfam" id="PF15420">
    <property type="entry name" value="Abhydrolase_9_N"/>
    <property type="match status" value="1"/>
</dbReference>
<protein>
    <submittedName>
        <fullName evidence="4">Alpha/beta-hydrolase family protein</fullName>
    </submittedName>
</protein>
<dbReference type="RefSeq" id="WP_344656659.1">
    <property type="nucleotide sequence ID" value="NZ_BAAAQM010000008.1"/>
</dbReference>
<feature type="domain" description="Alpha/beta-hydrolase catalytic" evidence="2">
    <location>
        <begin position="292"/>
        <end position="582"/>
    </location>
</feature>
<keyword evidence="1" id="KW-0812">Transmembrane</keyword>
<evidence type="ECO:0000259" key="3">
    <source>
        <dbReference type="Pfam" id="PF15420"/>
    </source>
</evidence>
<evidence type="ECO:0000256" key="1">
    <source>
        <dbReference type="SAM" id="Phobius"/>
    </source>
</evidence>
<sequence length="594" mass="65813">MTRATDAPAEPPAERPVADRPATLTTRVVAFARRPYWDPPNPKWVVRRWPDLTGYCFATFFFWLSLTPSLLPRPWIMQGLIGGITGIAGYGVGSLLGTLGRVGLRRWLPNERLRTRAWQSVPVVLLVVSVAVVVWGARAQRRLRVLQGLGESSSWHGAIIILISLGTFSLLLVVCRSVRLLARKLVAWFGRIVPWPMAYALGLTVCALIVVSGTKNVLWDRGFIGFIDHVSRQTNEGTEPGVHPPASPAVSGSPASLIPWSALGTKGRTFVATAPTPQELRDFSGHPALPPIRVYVGEHPEESGFTRAVDLALREMDRTGAWNRKVINLVGTTGSGWVDRNIPTPLEYMYGGDAATVAVQYSYLPSWISFLVDQERAGHAAQALYHAVHDRLQTIPAGRRPKLVLSGESLGSFSLDAVFNTPQELIDGSDGVFFEGPPQASRVWKQIVTHRDPDSPEWRPVYQRGRNVRFAQWPDIDLRYPLTTTWEHPRVVYLQNASDPVVWWTPDLLFNKPGWASPPLGPDITPQLRYYPIVSFWQTTVDLAVSFGMPVTHGHTYGTGACEGWAAVLPPAGWSPADTERLENTMAAINRRWS</sequence>
<evidence type="ECO:0000313" key="4">
    <source>
        <dbReference type="EMBL" id="GAA1963007.1"/>
    </source>
</evidence>
<keyword evidence="1" id="KW-1133">Transmembrane helix</keyword>
<organism evidence="4 5">
    <name type="scientific">Catenulispora subtropica</name>
    <dbReference type="NCBI Taxonomy" id="450798"/>
    <lineage>
        <taxon>Bacteria</taxon>
        <taxon>Bacillati</taxon>
        <taxon>Actinomycetota</taxon>
        <taxon>Actinomycetes</taxon>
        <taxon>Catenulisporales</taxon>
        <taxon>Catenulisporaceae</taxon>
        <taxon>Catenulispora</taxon>
    </lineage>
</organism>
<comment type="caution">
    <text evidence="4">The sequence shown here is derived from an EMBL/GenBank/DDBJ whole genome shotgun (WGS) entry which is preliminary data.</text>
</comment>
<dbReference type="Proteomes" id="UP001499854">
    <property type="component" value="Unassembled WGS sequence"/>
</dbReference>
<feature type="transmembrane region" description="Helical" evidence="1">
    <location>
        <begin position="155"/>
        <end position="174"/>
    </location>
</feature>
<dbReference type="InterPro" id="IPR027788">
    <property type="entry name" value="Alpha/beta-hydrolase_N_dom"/>
</dbReference>
<name>A0ABP5CHD2_9ACTN</name>
<evidence type="ECO:0000313" key="5">
    <source>
        <dbReference type="Proteomes" id="UP001499854"/>
    </source>
</evidence>
<dbReference type="InterPro" id="IPR027787">
    <property type="entry name" value="Alpha/beta-hydrolase_catalytic"/>
</dbReference>
<accession>A0ABP5CHD2</accession>
<feature type="transmembrane region" description="Helical" evidence="1">
    <location>
        <begin position="117"/>
        <end position="135"/>
    </location>
</feature>